<dbReference type="PROSITE" id="PS50932">
    <property type="entry name" value="HTH_LACI_2"/>
    <property type="match status" value="1"/>
</dbReference>
<keyword evidence="3" id="KW-0804">Transcription</keyword>
<reference evidence="6" key="1">
    <citation type="submission" date="2016-01" db="EMBL/GenBank/DDBJ databases">
        <authorList>
            <person name="Peeters Charlotte."/>
        </authorList>
    </citation>
    <scope>NUCLEOTIDE SEQUENCE [LARGE SCALE GENOMIC DNA]</scope>
</reference>
<evidence type="ECO:0000313" key="6">
    <source>
        <dbReference type="Proteomes" id="UP000054624"/>
    </source>
</evidence>
<dbReference type="GO" id="GO:0003700">
    <property type="term" value="F:DNA-binding transcription factor activity"/>
    <property type="evidence" value="ECO:0007669"/>
    <property type="project" value="TreeGrafter"/>
</dbReference>
<dbReference type="SMART" id="SM00354">
    <property type="entry name" value="HTH_LACI"/>
    <property type="match status" value="1"/>
</dbReference>
<dbReference type="AlphaFoldDB" id="A0A158DQA5"/>
<dbReference type="Gene3D" id="1.10.260.40">
    <property type="entry name" value="lambda repressor-like DNA-binding domains"/>
    <property type="match status" value="1"/>
</dbReference>
<proteinExistence type="predicted"/>
<evidence type="ECO:0000259" key="4">
    <source>
        <dbReference type="PROSITE" id="PS50932"/>
    </source>
</evidence>
<dbReference type="SUPFAM" id="SSF47413">
    <property type="entry name" value="lambda repressor-like DNA-binding domains"/>
    <property type="match status" value="1"/>
</dbReference>
<dbReference type="CDD" id="cd01392">
    <property type="entry name" value="HTH_LacI"/>
    <property type="match status" value="1"/>
</dbReference>
<dbReference type="InterPro" id="IPR046335">
    <property type="entry name" value="LacI/GalR-like_sensor"/>
</dbReference>
<dbReference type="EMBL" id="FCOI02000049">
    <property type="protein sequence ID" value="SAK96809.1"/>
    <property type="molecule type" value="Genomic_DNA"/>
</dbReference>
<dbReference type="Pfam" id="PF00356">
    <property type="entry name" value="LacI"/>
    <property type="match status" value="1"/>
</dbReference>
<sequence length="347" mass="37869">MKPTRATLADVARLAGVSLGSASRALSVPDQVKPQTLANVQRAVEQLGYVRNGAAQALASRKTRTIAAIYPTLNNPIYADSIQALQQTLWGYGYQLLIASHEYKPARELEVLRAILERGVDGLVLVGTDHPPEVFELTRQCALPYVLTWSVDETQYPHCVGFSNFEAAYQLARRIVGFGHQRVAMCGGSTLGNERVRARQAGTRAALREAGLDLRPEWIVEAPFTFEGGRQALRELWHGELRPSVVLCGTDLQAIGLLDECRAKGIRVPEDLSVTGFDDIEQARLTQPPLTTVRVPSLEIGARAARHLMALIDGKDGDDEIVLEAPVVQRGTLSAPCLGERFRGESA</sequence>
<organism evidence="5 6">
    <name type="scientific">Caballeronia temeraria</name>
    <dbReference type="NCBI Taxonomy" id="1777137"/>
    <lineage>
        <taxon>Bacteria</taxon>
        <taxon>Pseudomonadati</taxon>
        <taxon>Pseudomonadota</taxon>
        <taxon>Betaproteobacteria</taxon>
        <taxon>Burkholderiales</taxon>
        <taxon>Burkholderiaceae</taxon>
        <taxon>Caballeronia</taxon>
    </lineage>
</organism>
<gene>
    <name evidence="5" type="ORF">AWB76_07346</name>
</gene>
<dbReference type="Gene3D" id="3.40.50.2300">
    <property type="match status" value="2"/>
</dbReference>
<dbReference type="InterPro" id="IPR000843">
    <property type="entry name" value="HTH_LacI"/>
</dbReference>
<name>A0A158DQA5_9BURK</name>
<evidence type="ECO:0000313" key="5">
    <source>
        <dbReference type="EMBL" id="SAK96809.1"/>
    </source>
</evidence>
<evidence type="ECO:0000256" key="2">
    <source>
        <dbReference type="ARBA" id="ARBA00023125"/>
    </source>
</evidence>
<accession>A0A158DQA5</accession>
<evidence type="ECO:0000256" key="1">
    <source>
        <dbReference type="ARBA" id="ARBA00023015"/>
    </source>
</evidence>
<keyword evidence="6" id="KW-1185">Reference proteome</keyword>
<dbReference type="RefSeq" id="WP_061164864.1">
    <property type="nucleotide sequence ID" value="NZ_FCOI02000049.1"/>
</dbReference>
<dbReference type="SUPFAM" id="SSF53822">
    <property type="entry name" value="Periplasmic binding protein-like I"/>
    <property type="match status" value="1"/>
</dbReference>
<dbReference type="CDD" id="cd06273">
    <property type="entry name" value="PBP1_LacI-like"/>
    <property type="match status" value="1"/>
</dbReference>
<dbReference type="GO" id="GO:0000976">
    <property type="term" value="F:transcription cis-regulatory region binding"/>
    <property type="evidence" value="ECO:0007669"/>
    <property type="project" value="TreeGrafter"/>
</dbReference>
<dbReference type="Pfam" id="PF13377">
    <property type="entry name" value="Peripla_BP_3"/>
    <property type="match status" value="1"/>
</dbReference>
<dbReference type="InterPro" id="IPR028082">
    <property type="entry name" value="Peripla_BP_I"/>
</dbReference>
<dbReference type="InterPro" id="IPR010982">
    <property type="entry name" value="Lambda_DNA-bd_dom_sf"/>
</dbReference>
<dbReference type="PANTHER" id="PTHR30146:SF33">
    <property type="entry name" value="TRANSCRIPTIONAL REGULATOR"/>
    <property type="match status" value="1"/>
</dbReference>
<keyword evidence="2" id="KW-0238">DNA-binding</keyword>
<evidence type="ECO:0000256" key="3">
    <source>
        <dbReference type="ARBA" id="ARBA00023163"/>
    </source>
</evidence>
<dbReference type="STRING" id="1777137.AWB76_07346"/>
<feature type="domain" description="HTH lacI-type" evidence="4">
    <location>
        <begin position="6"/>
        <end position="60"/>
    </location>
</feature>
<dbReference type="Proteomes" id="UP000054624">
    <property type="component" value="Unassembled WGS sequence"/>
</dbReference>
<dbReference type="OrthoDB" id="8770688at2"/>
<protein>
    <submittedName>
        <fullName evidence="5">LacI family transcription regulator</fullName>
    </submittedName>
</protein>
<dbReference type="PANTHER" id="PTHR30146">
    <property type="entry name" value="LACI-RELATED TRANSCRIPTIONAL REPRESSOR"/>
    <property type="match status" value="1"/>
</dbReference>
<keyword evidence="1" id="KW-0805">Transcription regulation</keyword>